<dbReference type="Gene3D" id="3.40.50.150">
    <property type="entry name" value="Vaccinia Virus protein VP39"/>
    <property type="match status" value="1"/>
</dbReference>
<organism evidence="1 2">
    <name type="scientific">Rhizobium leguminosarum</name>
    <dbReference type="NCBI Taxonomy" id="384"/>
    <lineage>
        <taxon>Bacteria</taxon>
        <taxon>Pseudomonadati</taxon>
        <taxon>Pseudomonadota</taxon>
        <taxon>Alphaproteobacteria</taxon>
        <taxon>Hyphomicrobiales</taxon>
        <taxon>Rhizobiaceae</taxon>
        <taxon>Rhizobium/Agrobacterium group</taxon>
        <taxon>Rhizobium</taxon>
    </lineage>
</organism>
<dbReference type="EMBL" id="WXXP01000189">
    <property type="protein sequence ID" value="NEK55051.1"/>
    <property type="molecule type" value="Genomic_DNA"/>
</dbReference>
<comment type="caution">
    <text evidence="1">The sequence shown here is derived from an EMBL/GenBank/DDBJ whole genome shotgun (WGS) entry which is preliminary data.</text>
</comment>
<name>A0A6P0DTN5_RHILE</name>
<evidence type="ECO:0000313" key="2">
    <source>
        <dbReference type="Proteomes" id="UP000471409"/>
    </source>
</evidence>
<dbReference type="InterPro" id="IPR052933">
    <property type="entry name" value="DNA_Protect_Modify"/>
</dbReference>
<feature type="non-terminal residue" evidence="1">
    <location>
        <position position="1"/>
    </location>
</feature>
<evidence type="ECO:0000313" key="1">
    <source>
        <dbReference type="EMBL" id="NEK55051.1"/>
    </source>
</evidence>
<dbReference type="GO" id="GO:0008168">
    <property type="term" value="F:methyltransferase activity"/>
    <property type="evidence" value="ECO:0007669"/>
    <property type="project" value="InterPro"/>
</dbReference>
<dbReference type="InterPro" id="IPR029063">
    <property type="entry name" value="SAM-dependent_MTases_sf"/>
</dbReference>
<gene>
    <name evidence="1" type="ORF">GUK36_38065</name>
</gene>
<reference evidence="1 2" key="1">
    <citation type="submission" date="2020-01" db="EMBL/GenBank/DDBJ databases">
        <title>Rhizobium genotypes associated with high levels of biological nitrogen fixation by grain legumes in a temperate-maritime cropping system.</title>
        <authorList>
            <person name="Maluk M."/>
            <person name="Francesc Ferrando Molina F."/>
            <person name="Lopez Del Egido L."/>
            <person name="Lafos M."/>
            <person name="Langarica-Fuentes A."/>
            <person name="Gebre Yohannes G."/>
            <person name="Young M.W."/>
            <person name="Martin P."/>
            <person name="Gantlett R."/>
            <person name="Kenicer G."/>
            <person name="Hawes C."/>
            <person name="Begg G.S."/>
            <person name="Quilliam R.S."/>
            <person name="Squire G.R."/>
            <person name="Poole P.S."/>
            <person name="Young P.W."/>
            <person name="Iannetta P.M."/>
            <person name="James E.K."/>
        </authorList>
    </citation>
    <scope>NUCLEOTIDE SEQUENCE [LARGE SCALE GENOMIC DNA]</scope>
    <source>
        <strain evidence="1 2">JHI944</strain>
    </source>
</reference>
<dbReference type="Proteomes" id="UP000471409">
    <property type="component" value="Unassembled WGS sequence"/>
</dbReference>
<accession>A0A6P0DTN5</accession>
<dbReference type="GO" id="GO:0003676">
    <property type="term" value="F:nucleic acid binding"/>
    <property type="evidence" value="ECO:0007669"/>
    <property type="project" value="InterPro"/>
</dbReference>
<dbReference type="AlphaFoldDB" id="A0A6P0DTN5"/>
<proteinExistence type="predicted"/>
<dbReference type="SUPFAM" id="SSF53335">
    <property type="entry name" value="S-adenosyl-L-methionine-dependent methyltransferases"/>
    <property type="match status" value="1"/>
</dbReference>
<dbReference type="PROSITE" id="PS00092">
    <property type="entry name" value="N6_MTASE"/>
    <property type="match status" value="1"/>
</dbReference>
<feature type="non-terminal residue" evidence="1">
    <location>
        <position position="283"/>
    </location>
</feature>
<dbReference type="CDD" id="cd02440">
    <property type="entry name" value="AdoMet_MTases"/>
    <property type="match status" value="1"/>
</dbReference>
<dbReference type="PANTHER" id="PTHR41313">
    <property type="entry name" value="ADENINE-SPECIFIC METHYLTRANSFERASE"/>
    <property type="match status" value="1"/>
</dbReference>
<dbReference type="PRINTS" id="PR00507">
    <property type="entry name" value="N12N6MTFRASE"/>
</dbReference>
<dbReference type="GO" id="GO:0032259">
    <property type="term" value="P:methylation"/>
    <property type="evidence" value="ECO:0007669"/>
    <property type="project" value="InterPro"/>
</dbReference>
<protein>
    <submittedName>
        <fullName evidence="1">Lactate dehydrogenase</fullName>
    </submittedName>
</protein>
<dbReference type="PANTHER" id="PTHR41313:SF1">
    <property type="entry name" value="DNA METHYLASE ADENINE-SPECIFIC DOMAIN-CONTAINING PROTEIN"/>
    <property type="match status" value="1"/>
</dbReference>
<dbReference type="InterPro" id="IPR002052">
    <property type="entry name" value="DNA_methylase_N6_adenine_CS"/>
</dbReference>
<sequence>APPEPALRAVKAVSRSKTNYRLKGSRGLKNTWRERARDNIAAILLANEIDRLGLPARPDQQERLIRFTGFGASELANGIFRRPGCEQFRAGWEELGPNLEAAVSTADYASLARCTQYAHFTPEFIVRAIWSALSRFGFAGGRVLEPGIGVGIFPALMPEAISGCSHVTGVELDPVSTRIVRLLQPRARIIAGDFAGIDLPQHFDLAIGNPPFSDRTVRSDPAFRALGLRLHDYFIVKAIDRLKPGGLAAFVTSSGTMDKADVRARAYIAGMADLVGAIRLPQG</sequence>